<gene>
    <name evidence="1" type="ORF">EDB92DRAFT_2118216</name>
</gene>
<evidence type="ECO:0000313" key="2">
    <source>
        <dbReference type="Proteomes" id="UP001201163"/>
    </source>
</evidence>
<dbReference type="SUPFAM" id="SSF52047">
    <property type="entry name" value="RNI-like"/>
    <property type="match status" value="1"/>
</dbReference>
<comment type="caution">
    <text evidence="1">The sequence shown here is derived from an EMBL/GenBank/DDBJ whole genome shotgun (WGS) entry which is preliminary data.</text>
</comment>
<dbReference type="AlphaFoldDB" id="A0AAD4L869"/>
<organism evidence="1 2">
    <name type="scientific">Lactarius akahatsu</name>
    <dbReference type="NCBI Taxonomy" id="416441"/>
    <lineage>
        <taxon>Eukaryota</taxon>
        <taxon>Fungi</taxon>
        <taxon>Dikarya</taxon>
        <taxon>Basidiomycota</taxon>
        <taxon>Agaricomycotina</taxon>
        <taxon>Agaricomycetes</taxon>
        <taxon>Russulales</taxon>
        <taxon>Russulaceae</taxon>
        <taxon>Lactarius</taxon>
    </lineage>
</organism>
<reference evidence="1" key="1">
    <citation type="submission" date="2022-01" db="EMBL/GenBank/DDBJ databases">
        <title>Comparative genomics reveals a dynamic genome evolution in the ectomycorrhizal milk-cap (Lactarius) mushrooms.</title>
        <authorList>
            <consortium name="DOE Joint Genome Institute"/>
            <person name="Lebreton A."/>
            <person name="Tang N."/>
            <person name="Kuo A."/>
            <person name="LaButti K."/>
            <person name="Drula E."/>
            <person name="Barry K."/>
            <person name="Clum A."/>
            <person name="Lipzen A."/>
            <person name="Mousain D."/>
            <person name="Ng V."/>
            <person name="Wang R."/>
            <person name="Wang X."/>
            <person name="Dai Y."/>
            <person name="Henrissat B."/>
            <person name="Grigoriev I.V."/>
            <person name="Guerin-Laguette A."/>
            <person name="Yu F."/>
            <person name="Martin F.M."/>
        </authorList>
    </citation>
    <scope>NUCLEOTIDE SEQUENCE</scope>
    <source>
        <strain evidence="1">QP</strain>
    </source>
</reference>
<dbReference type="EMBL" id="JAKELL010000121">
    <property type="protein sequence ID" value="KAH8981138.1"/>
    <property type="molecule type" value="Genomic_DNA"/>
</dbReference>
<name>A0AAD4L869_9AGAM</name>
<protein>
    <recommendedName>
        <fullName evidence="3">F-box domain-containing protein</fullName>
    </recommendedName>
</protein>
<keyword evidence="2" id="KW-1185">Reference proteome</keyword>
<evidence type="ECO:0008006" key="3">
    <source>
        <dbReference type="Google" id="ProtNLM"/>
    </source>
</evidence>
<dbReference type="Proteomes" id="UP001201163">
    <property type="component" value="Unassembled WGS sequence"/>
</dbReference>
<accession>A0AAD4L869</accession>
<proteinExistence type="predicted"/>
<evidence type="ECO:0000313" key="1">
    <source>
        <dbReference type="EMBL" id="KAH8981138.1"/>
    </source>
</evidence>
<sequence length="639" mass="71170">MRFMRDRSPQNVHISSARYWLDAVQTRLELVDNLLQWVPPSNLDDAATLRLVDREMFAIVAGPLGVIAKRRNKLTRTCRIPPEVLGQIFLHYQRTSLGLCIRVLHKEMSKYSALYSTALWWVPAVAHVCHHWRTVAFQVPQLWSNIALHLGRDCALRMLKLSRETPIIIALSDPHPCEASIKPISWGRLPKPGPPNLDPHEVLAEHLFHIRELELGACSCTARRWVGLLETAAPHLETLWLCINPHRSGSLPNVALALPQNFLATHPRLRRVVLENALLSSWAPSPSPLSHLVVLTVTAPVLIYPASLMAFTMPTHEQILRCLLLMPALEELSLAHCLPPFTTTFSLRTVYLRRLRALTLQDRVDRCHQMLHSLKIPVTAIVKMVSSYASALTSLDFLRVLPLLSAHLSRNGAAITTGKGSRSSKGDSGALSLSSTYEGGRTLFFLSVWRTFTPPTAAEARAQYFGPKTTPDVRLVCKWGSGNPDMERRALLQTCAGVPLADLRTLCIRAEAALWSTHDWYDTFVACPRITNVSAYGASGEQLLFALELYAGSGPSSYLAPLFPELASLTLVGVDFVHASEAAWKMLSGALFWRETSPSCVTILDRIELRRCAVKEDMINSLNRSAAIVVWDMITDPKN</sequence>